<evidence type="ECO:0000313" key="3">
    <source>
        <dbReference type="Proteomes" id="UP001332243"/>
    </source>
</evidence>
<keyword evidence="3" id="KW-1185">Reference proteome</keyword>
<comment type="caution">
    <text evidence="2">The sequence shown here is derived from an EMBL/GenBank/DDBJ whole genome shotgun (WGS) entry which is preliminary data.</text>
</comment>
<sequence>MTAARIFHALHQGDRPFLLPNAWDIPSALLLADAGFPAVGTTSLGVNAAAGVPDSTGDGAELAVALARQLAPRLPVPLTMDLENGYHDDPSRVAALVEELAGCGVAGVNLEDGRADGGLRAPEEHAAVVGAVVAAAPELFVNARTDTYWLRTGADEGARYADTVDRLTRYRDVGASGVFVPGLTDLDRIAAVADAVALPLNVLWSPGADLDALAAARVTRVSTGSALYRHALAAALATATAAGTGTPPPVSPVDYHQLQARLGRRHGDPRRATTAGTSPQPASARLSTGLPPG</sequence>
<dbReference type="SUPFAM" id="SSF51621">
    <property type="entry name" value="Phosphoenolpyruvate/pyruvate domain"/>
    <property type="match status" value="1"/>
</dbReference>
<feature type="region of interest" description="Disordered" evidence="1">
    <location>
        <begin position="243"/>
        <end position="293"/>
    </location>
</feature>
<name>A0ABU7S6H9_9ACTN</name>
<reference evidence="2 3" key="1">
    <citation type="submission" date="2024-01" db="EMBL/GenBank/DDBJ databases">
        <title>Genome insights into Plantactinospora sonchi sp. nov.</title>
        <authorList>
            <person name="Wang L."/>
        </authorList>
    </citation>
    <scope>NUCLEOTIDE SEQUENCE [LARGE SCALE GENOMIC DNA]</scope>
    <source>
        <strain evidence="2 3">NEAU-QY2</strain>
    </source>
</reference>
<accession>A0ABU7S6H9</accession>
<dbReference type="EMBL" id="JAZGQK010000051">
    <property type="protein sequence ID" value="MEE6264024.1"/>
    <property type="molecule type" value="Genomic_DNA"/>
</dbReference>
<dbReference type="InterPro" id="IPR015813">
    <property type="entry name" value="Pyrv/PenolPyrv_kinase-like_dom"/>
</dbReference>
<dbReference type="PANTHER" id="PTHR42905">
    <property type="entry name" value="PHOSPHOENOLPYRUVATE CARBOXYLASE"/>
    <property type="match status" value="1"/>
</dbReference>
<protein>
    <submittedName>
        <fullName evidence="2">Isocitrate lyase/phosphoenolpyruvate mutase family protein</fullName>
    </submittedName>
</protein>
<dbReference type="RefSeq" id="WP_331218815.1">
    <property type="nucleotide sequence ID" value="NZ_JAZGQK010000051.1"/>
</dbReference>
<dbReference type="InterPro" id="IPR039556">
    <property type="entry name" value="ICL/PEPM"/>
</dbReference>
<dbReference type="CDD" id="cd00377">
    <property type="entry name" value="ICL_PEPM"/>
    <property type="match status" value="1"/>
</dbReference>
<gene>
    <name evidence="2" type="ORF">V1633_36810</name>
</gene>
<dbReference type="PANTHER" id="PTHR42905:SF16">
    <property type="entry name" value="CARBOXYPHOSPHONOENOLPYRUVATE PHOSPHONOMUTASE-LIKE PROTEIN (AFU_ORTHOLOGUE AFUA_5G07230)"/>
    <property type="match status" value="1"/>
</dbReference>
<evidence type="ECO:0000313" key="2">
    <source>
        <dbReference type="EMBL" id="MEE6264024.1"/>
    </source>
</evidence>
<dbReference type="Gene3D" id="3.20.20.60">
    <property type="entry name" value="Phosphoenolpyruvate-binding domains"/>
    <property type="match status" value="1"/>
</dbReference>
<dbReference type="GO" id="GO:0016829">
    <property type="term" value="F:lyase activity"/>
    <property type="evidence" value="ECO:0007669"/>
    <property type="project" value="UniProtKB-KW"/>
</dbReference>
<keyword evidence="2" id="KW-0456">Lyase</keyword>
<organism evidence="2 3">
    <name type="scientific">Plantactinospora sonchi</name>
    <dbReference type="NCBI Taxonomy" id="1544735"/>
    <lineage>
        <taxon>Bacteria</taxon>
        <taxon>Bacillati</taxon>
        <taxon>Actinomycetota</taxon>
        <taxon>Actinomycetes</taxon>
        <taxon>Micromonosporales</taxon>
        <taxon>Micromonosporaceae</taxon>
        <taxon>Plantactinospora</taxon>
    </lineage>
</organism>
<proteinExistence type="predicted"/>
<dbReference type="Pfam" id="PF13714">
    <property type="entry name" value="PEP_mutase"/>
    <property type="match status" value="1"/>
</dbReference>
<dbReference type="InterPro" id="IPR040442">
    <property type="entry name" value="Pyrv_kinase-like_dom_sf"/>
</dbReference>
<evidence type="ECO:0000256" key="1">
    <source>
        <dbReference type="SAM" id="MobiDB-lite"/>
    </source>
</evidence>
<dbReference type="Proteomes" id="UP001332243">
    <property type="component" value="Unassembled WGS sequence"/>
</dbReference>